<evidence type="ECO:0000256" key="1">
    <source>
        <dbReference type="SAM" id="MobiDB-lite"/>
    </source>
</evidence>
<proteinExistence type="predicted"/>
<dbReference type="AlphaFoldDB" id="A0AA39JG24"/>
<reference evidence="2" key="1">
    <citation type="submission" date="2023-06" db="EMBL/GenBank/DDBJ databases">
        <authorList>
            <consortium name="Lawrence Berkeley National Laboratory"/>
            <person name="Ahrendt S."/>
            <person name="Sahu N."/>
            <person name="Indic B."/>
            <person name="Wong-Bajracharya J."/>
            <person name="Merenyi Z."/>
            <person name="Ke H.-M."/>
            <person name="Monk M."/>
            <person name="Kocsube S."/>
            <person name="Drula E."/>
            <person name="Lipzen A."/>
            <person name="Balint B."/>
            <person name="Henrissat B."/>
            <person name="Andreopoulos B."/>
            <person name="Martin F.M."/>
            <person name="Harder C.B."/>
            <person name="Rigling D."/>
            <person name="Ford K.L."/>
            <person name="Foster G.D."/>
            <person name="Pangilinan J."/>
            <person name="Papanicolaou A."/>
            <person name="Barry K."/>
            <person name="LaButti K."/>
            <person name="Viragh M."/>
            <person name="Koriabine M."/>
            <person name="Yan M."/>
            <person name="Riley R."/>
            <person name="Champramary S."/>
            <person name="Plett K.L."/>
            <person name="Tsai I.J."/>
            <person name="Slot J."/>
            <person name="Sipos G."/>
            <person name="Plett J."/>
            <person name="Nagy L.G."/>
            <person name="Grigoriev I.V."/>
        </authorList>
    </citation>
    <scope>NUCLEOTIDE SEQUENCE</scope>
    <source>
        <strain evidence="2">FPL87.14</strain>
    </source>
</reference>
<protein>
    <submittedName>
        <fullName evidence="2">Uncharacterized protein</fullName>
    </submittedName>
</protein>
<gene>
    <name evidence="2" type="ORF">EV421DRAFT_1736588</name>
</gene>
<keyword evidence="3" id="KW-1185">Reference proteome</keyword>
<comment type="caution">
    <text evidence="2">The sequence shown here is derived from an EMBL/GenBank/DDBJ whole genome shotgun (WGS) entry which is preliminary data.</text>
</comment>
<sequence>MTTDLNVLRAGKPHIYDVKTRFLRTTPSAYLSGTAAAREKKFDIIASPTIANSSPTQLVSGIESEEEVVVLKGTQVKRVNRHGRPSRVFKARRIHLSKSLPDDSSGKRLAMKRLRRGPGQPDNRPFV</sequence>
<organism evidence="2 3">
    <name type="scientific">Armillaria borealis</name>
    <dbReference type="NCBI Taxonomy" id="47425"/>
    <lineage>
        <taxon>Eukaryota</taxon>
        <taxon>Fungi</taxon>
        <taxon>Dikarya</taxon>
        <taxon>Basidiomycota</taxon>
        <taxon>Agaricomycotina</taxon>
        <taxon>Agaricomycetes</taxon>
        <taxon>Agaricomycetidae</taxon>
        <taxon>Agaricales</taxon>
        <taxon>Marasmiineae</taxon>
        <taxon>Physalacriaceae</taxon>
        <taxon>Armillaria</taxon>
    </lineage>
</organism>
<evidence type="ECO:0000313" key="3">
    <source>
        <dbReference type="Proteomes" id="UP001175226"/>
    </source>
</evidence>
<evidence type="ECO:0000313" key="2">
    <source>
        <dbReference type="EMBL" id="KAK0441983.1"/>
    </source>
</evidence>
<dbReference type="Proteomes" id="UP001175226">
    <property type="component" value="Unassembled WGS sequence"/>
</dbReference>
<dbReference type="EMBL" id="JAUEPT010000028">
    <property type="protein sequence ID" value="KAK0441983.1"/>
    <property type="molecule type" value="Genomic_DNA"/>
</dbReference>
<name>A0AA39JG24_9AGAR</name>
<feature type="region of interest" description="Disordered" evidence="1">
    <location>
        <begin position="90"/>
        <end position="127"/>
    </location>
</feature>
<accession>A0AA39JG24</accession>